<keyword evidence="2" id="KW-1185">Reference proteome</keyword>
<dbReference type="InterPro" id="IPR010239">
    <property type="entry name" value="CHP02001"/>
</dbReference>
<organism evidence="1 2">
    <name type="scientific">Duganella zoogloeoides</name>
    <dbReference type="NCBI Taxonomy" id="75659"/>
    <lineage>
        <taxon>Bacteria</taxon>
        <taxon>Pseudomonadati</taxon>
        <taxon>Pseudomonadota</taxon>
        <taxon>Betaproteobacteria</taxon>
        <taxon>Burkholderiales</taxon>
        <taxon>Oxalobacteraceae</taxon>
        <taxon>Telluria group</taxon>
        <taxon>Duganella</taxon>
    </lineage>
</organism>
<sequence length="266" mass="28542">MAMHAAVRSIPVMGLVIAAALCAPARGQEVVQTVASPWSANVTAASQYISRGFRQGWGKPALQGGVDYAGPGGFAFGTWLSTISDRYVEDGTVEWDLYGTYTGKLGNDGAVGYSAGVYVYKYPGAHIAATDTTYDYTEVALGLTYRWAYLNYNYTVSREFFGIENARGTGYLDLGANLDLGDGYTMQLHAGQGRVANNAVWNWRDYRVGVAKVLAPGWTLSAAYTRAHGATDAYDRYTTGVPNGAGVIETSDPARGTFVVALLRTF</sequence>
<dbReference type="Proteomes" id="UP001326110">
    <property type="component" value="Chromosome"/>
</dbReference>
<evidence type="ECO:0000313" key="1">
    <source>
        <dbReference type="EMBL" id="WQH03612.1"/>
    </source>
</evidence>
<protein>
    <submittedName>
        <fullName evidence="1">TorF family putative porin</fullName>
    </submittedName>
</protein>
<dbReference type="EMBL" id="CP140152">
    <property type="protein sequence ID" value="WQH03612.1"/>
    <property type="molecule type" value="Genomic_DNA"/>
</dbReference>
<gene>
    <name evidence="1" type="ORF">SR858_21570</name>
</gene>
<accession>A0ABZ0XV42</accession>
<name>A0ABZ0XV42_9BURK</name>
<evidence type="ECO:0000313" key="2">
    <source>
        <dbReference type="Proteomes" id="UP001326110"/>
    </source>
</evidence>
<dbReference type="RefSeq" id="WP_322533931.1">
    <property type="nucleotide sequence ID" value="NZ_CP140152.1"/>
</dbReference>
<dbReference type="NCBIfam" id="TIGR02001">
    <property type="entry name" value="gcw_chp"/>
    <property type="match status" value="1"/>
</dbReference>
<reference evidence="1 2" key="1">
    <citation type="submission" date="2023-11" db="EMBL/GenBank/DDBJ databases">
        <title>MicrobeMod: A computational toolkit for identifying prokaryotic methylation and restriction-modification with nanopore sequencing.</title>
        <authorList>
            <person name="Crits-Christoph A."/>
            <person name="Kang S.C."/>
            <person name="Lee H."/>
            <person name="Ostrov N."/>
        </authorList>
    </citation>
    <scope>NUCLEOTIDE SEQUENCE [LARGE SCALE GENOMIC DNA]</scope>
    <source>
        <strain evidence="1 2">ATCC 25935</strain>
    </source>
</reference>
<proteinExistence type="predicted"/>
<dbReference type="Pfam" id="PF09694">
    <property type="entry name" value="Gcw_chp"/>
    <property type="match status" value="1"/>
</dbReference>